<dbReference type="Proteomes" id="UP000283509">
    <property type="component" value="Unassembled WGS sequence"/>
</dbReference>
<accession>A0A3R7SU97</accession>
<organism evidence="1 2">
    <name type="scientific">Penaeus vannamei</name>
    <name type="common">Whiteleg shrimp</name>
    <name type="synonym">Litopenaeus vannamei</name>
    <dbReference type="NCBI Taxonomy" id="6689"/>
    <lineage>
        <taxon>Eukaryota</taxon>
        <taxon>Metazoa</taxon>
        <taxon>Ecdysozoa</taxon>
        <taxon>Arthropoda</taxon>
        <taxon>Crustacea</taxon>
        <taxon>Multicrustacea</taxon>
        <taxon>Malacostraca</taxon>
        <taxon>Eumalacostraca</taxon>
        <taxon>Eucarida</taxon>
        <taxon>Decapoda</taxon>
        <taxon>Dendrobranchiata</taxon>
        <taxon>Penaeoidea</taxon>
        <taxon>Penaeidae</taxon>
        <taxon>Penaeus</taxon>
    </lineage>
</organism>
<reference evidence="1 2" key="1">
    <citation type="submission" date="2018-04" db="EMBL/GenBank/DDBJ databases">
        <authorList>
            <person name="Zhang X."/>
            <person name="Yuan J."/>
            <person name="Li F."/>
            <person name="Xiang J."/>
        </authorList>
    </citation>
    <scope>NUCLEOTIDE SEQUENCE [LARGE SCALE GENOMIC DNA]</scope>
    <source>
        <tissue evidence="1">Muscle</tissue>
    </source>
</reference>
<comment type="caution">
    <text evidence="1">The sequence shown here is derived from an EMBL/GenBank/DDBJ whole genome shotgun (WGS) entry which is preliminary data.</text>
</comment>
<keyword evidence="2" id="KW-1185">Reference proteome</keyword>
<name>A0A3R7SU97_PENVA</name>
<reference evidence="1 2" key="2">
    <citation type="submission" date="2019-01" db="EMBL/GenBank/DDBJ databases">
        <title>The decoding of complex shrimp genome reveals the adaptation for benthos swimmer, frequently molting mechanism and breeding impact on genome.</title>
        <authorList>
            <person name="Sun Y."/>
            <person name="Gao Y."/>
            <person name="Yu Y."/>
        </authorList>
    </citation>
    <scope>NUCLEOTIDE SEQUENCE [LARGE SCALE GENOMIC DNA]</scope>
    <source>
        <tissue evidence="1">Muscle</tissue>
    </source>
</reference>
<gene>
    <name evidence="1" type="ORF">C7M84_006124</name>
</gene>
<sequence>MAPPWTSPAEPDLKNRIFQTLIFGSLFIPESYEEFQVVRDYMELHSLDGSLWIGLRHDVNYPVDIHGIEAHDRDNVNSCATMLIAYVHIHYEDCGASFDGKICKFV</sequence>
<evidence type="ECO:0000313" key="2">
    <source>
        <dbReference type="Proteomes" id="UP000283509"/>
    </source>
</evidence>
<evidence type="ECO:0000313" key="1">
    <source>
        <dbReference type="EMBL" id="ROT75347.1"/>
    </source>
</evidence>
<protein>
    <submittedName>
        <fullName evidence="1">Uncharacterized protein</fullName>
    </submittedName>
</protein>
<dbReference type="AlphaFoldDB" id="A0A3R7SU97"/>
<dbReference type="InterPro" id="IPR016187">
    <property type="entry name" value="CTDL_fold"/>
</dbReference>
<dbReference type="EMBL" id="QCYY01001784">
    <property type="protein sequence ID" value="ROT75347.1"/>
    <property type="molecule type" value="Genomic_DNA"/>
</dbReference>
<dbReference type="SUPFAM" id="SSF56436">
    <property type="entry name" value="C-type lectin-like"/>
    <property type="match status" value="1"/>
</dbReference>
<proteinExistence type="predicted"/>